<dbReference type="PANTHER" id="PTHR17490:SF16">
    <property type="entry name" value="THREONYLCARBAMOYL-AMP SYNTHASE"/>
    <property type="match status" value="1"/>
</dbReference>
<evidence type="ECO:0000256" key="4">
    <source>
        <dbReference type="ARBA" id="ARBA00022490"/>
    </source>
</evidence>
<comment type="catalytic activity">
    <reaction evidence="11">
        <text>L-threonine + hydrogencarbonate + ATP = L-threonylcarbamoyladenylate + diphosphate + H2O</text>
        <dbReference type="Rhea" id="RHEA:36407"/>
        <dbReference type="ChEBI" id="CHEBI:15377"/>
        <dbReference type="ChEBI" id="CHEBI:17544"/>
        <dbReference type="ChEBI" id="CHEBI:30616"/>
        <dbReference type="ChEBI" id="CHEBI:33019"/>
        <dbReference type="ChEBI" id="CHEBI:57926"/>
        <dbReference type="ChEBI" id="CHEBI:73682"/>
        <dbReference type="EC" id="2.7.7.87"/>
    </reaction>
</comment>
<keyword evidence="4" id="KW-0963">Cytoplasm</keyword>
<evidence type="ECO:0000259" key="12">
    <source>
        <dbReference type="PROSITE" id="PS51163"/>
    </source>
</evidence>
<keyword evidence="7 13" id="KW-0548">Nucleotidyltransferase</keyword>
<evidence type="ECO:0000256" key="2">
    <source>
        <dbReference type="ARBA" id="ARBA00007663"/>
    </source>
</evidence>
<evidence type="ECO:0000256" key="9">
    <source>
        <dbReference type="ARBA" id="ARBA00022840"/>
    </source>
</evidence>
<dbReference type="GO" id="GO:0008033">
    <property type="term" value="P:tRNA processing"/>
    <property type="evidence" value="ECO:0007669"/>
    <property type="project" value="UniProtKB-KW"/>
</dbReference>
<comment type="similarity">
    <text evidence="2">Belongs to the SUA5 family.</text>
</comment>
<evidence type="ECO:0000256" key="3">
    <source>
        <dbReference type="ARBA" id="ARBA00012584"/>
    </source>
</evidence>
<dbReference type="GO" id="GO:0000049">
    <property type="term" value="F:tRNA binding"/>
    <property type="evidence" value="ECO:0007669"/>
    <property type="project" value="TreeGrafter"/>
</dbReference>
<organism evidence="13">
    <name type="scientific">bioreactor metagenome</name>
    <dbReference type="NCBI Taxonomy" id="1076179"/>
    <lineage>
        <taxon>unclassified sequences</taxon>
        <taxon>metagenomes</taxon>
        <taxon>ecological metagenomes</taxon>
    </lineage>
</organism>
<dbReference type="GO" id="GO:0005737">
    <property type="term" value="C:cytoplasm"/>
    <property type="evidence" value="ECO:0007669"/>
    <property type="project" value="UniProtKB-SubCell"/>
</dbReference>
<feature type="domain" description="YrdC-like" evidence="12">
    <location>
        <begin position="9"/>
        <end position="194"/>
    </location>
</feature>
<evidence type="ECO:0000256" key="1">
    <source>
        <dbReference type="ARBA" id="ARBA00004496"/>
    </source>
</evidence>
<keyword evidence="5 13" id="KW-0808">Transferase</keyword>
<reference evidence="13" key="1">
    <citation type="submission" date="2019-08" db="EMBL/GenBank/DDBJ databases">
        <authorList>
            <person name="Kucharzyk K."/>
            <person name="Murdoch R.W."/>
            <person name="Higgins S."/>
            <person name="Loffler F."/>
        </authorList>
    </citation>
    <scope>NUCLEOTIDE SEQUENCE</scope>
</reference>
<evidence type="ECO:0000256" key="10">
    <source>
        <dbReference type="ARBA" id="ARBA00029774"/>
    </source>
</evidence>
<dbReference type="Pfam" id="PF01300">
    <property type="entry name" value="Sua5_yciO_yrdC"/>
    <property type="match status" value="1"/>
</dbReference>
<dbReference type="PROSITE" id="PS51163">
    <property type="entry name" value="YRDC"/>
    <property type="match status" value="1"/>
</dbReference>
<dbReference type="InterPro" id="IPR050156">
    <property type="entry name" value="TC-AMP_synthase_SUA5"/>
</dbReference>
<dbReference type="EMBL" id="VSSQ01000743">
    <property type="protein sequence ID" value="MPM00659.1"/>
    <property type="molecule type" value="Genomic_DNA"/>
</dbReference>
<dbReference type="NCBIfam" id="TIGR00057">
    <property type="entry name" value="L-threonylcarbamoyladenylate synthase"/>
    <property type="match status" value="1"/>
</dbReference>
<dbReference type="AlphaFoldDB" id="A0A644WAQ3"/>
<proteinExistence type="inferred from homology"/>
<evidence type="ECO:0000256" key="7">
    <source>
        <dbReference type="ARBA" id="ARBA00022695"/>
    </source>
</evidence>
<sequence length="194" mass="21536">MISKEKELKKAVDEAVKILREGGVILYPTDTVWGLGCDATNPKAVEKIYAIKRREDRNSLVMLVDGPDMLSRYIREVPEIAWQILEINDKPLTIIYPGAERLATNAISEDKYAAFRIPDHQFCRSLIRRFGKPLVSTSANISGSNAPDFFESVSIDIIEAADWVADNSFESGSTGKPSSIMMLGLSGEVKIIKE</sequence>
<dbReference type="InterPro" id="IPR017945">
    <property type="entry name" value="DHBP_synth_RibB-like_a/b_dom"/>
</dbReference>
<dbReference type="GO" id="GO:0006450">
    <property type="term" value="P:regulation of translational fidelity"/>
    <property type="evidence" value="ECO:0007669"/>
    <property type="project" value="TreeGrafter"/>
</dbReference>
<evidence type="ECO:0000256" key="8">
    <source>
        <dbReference type="ARBA" id="ARBA00022741"/>
    </source>
</evidence>
<dbReference type="EC" id="2.7.7.87" evidence="3"/>
<evidence type="ECO:0000256" key="6">
    <source>
        <dbReference type="ARBA" id="ARBA00022694"/>
    </source>
</evidence>
<dbReference type="GO" id="GO:0061710">
    <property type="term" value="F:L-threonylcarbamoyladenylate synthase"/>
    <property type="evidence" value="ECO:0007669"/>
    <property type="project" value="UniProtKB-EC"/>
</dbReference>
<keyword evidence="9" id="KW-0067">ATP-binding</keyword>
<keyword evidence="8" id="KW-0547">Nucleotide-binding</keyword>
<evidence type="ECO:0000256" key="11">
    <source>
        <dbReference type="ARBA" id="ARBA00048366"/>
    </source>
</evidence>
<comment type="caution">
    <text evidence="13">The sequence shown here is derived from an EMBL/GenBank/DDBJ whole genome shotgun (WGS) entry which is preliminary data.</text>
</comment>
<protein>
    <recommendedName>
        <fullName evidence="10">L-threonylcarbamoyladenylate synthase</fullName>
        <ecNumber evidence="3">2.7.7.87</ecNumber>
    </recommendedName>
    <alternativeName>
        <fullName evidence="10">L-threonylcarbamoyladenylate synthase</fullName>
    </alternativeName>
</protein>
<dbReference type="GO" id="GO:0005524">
    <property type="term" value="F:ATP binding"/>
    <property type="evidence" value="ECO:0007669"/>
    <property type="project" value="UniProtKB-KW"/>
</dbReference>
<gene>
    <name evidence="13" type="primary">tsaC_5</name>
    <name evidence="13" type="ORF">SDC9_46888</name>
</gene>
<dbReference type="SUPFAM" id="SSF55821">
    <property type="entry name" value="YrdC/RibB"/>
    <property type="match status" value="1"/>
</dbReference>
<dbReference type="Gene3D" id="3.90.870.10">
    <property type="entry name" value="DHBP synthase"/>
    <property type="match status" value="1"/>
</dbReference>
<dbReference type="InterPro" id="IPR006070">
    <property type="entry name" value="Sua5-like_dom"/>
</dbReference>
<dbReference type="PANTHER" id="PTHR17490">
    <property type="entry name" value="SUA5"/>
    <property type="match status" value="1"/>
</dbReference>
<evidence type="ECO:0000256" key="5">
    <source>
        <dbReference type="ARBA" id="ARBA00022679"/>
    </source>
</evidence>
<accession>A0A644WAQ3</accession>
<keyword evidence="6" id="KW-0819">tRNA processing</keyword>
<dbReference type="GO" id="GO:0003725">
    <property type="term" value="F:double-stranded RNA binding"/>
    <property type="evidence" value="ECO:0007669"/>
    <property type="project" value="InterPro"/>
</dbReference>
<comment type="subcellular location">
    <subcellularLocation>
        <location evidence="1">Cytoplasm</location>
    </subcellularLocation>
</comment>
<name>A0A644WAQ3_9ZZZZ</name>
<evidence type="ECO:0000313" key="13">
    <source>
        <dbReference type="EMBL" id="MPM00659.1"/>
    </source>
</evidence>